<comment type="caution">
    <text evidence="9">The sequence shown here is derived from an EMBL/GenBank/DDBJ whole genome shotgun (WGS) entry which is preliminary data.</text>
</comment>
<dbReference type="Pfam" id="PF00160">
    <property type="entry name" value="Pro_isomerase"/>
    <property type="match status" value="1"/>
</dbReference>
<evidence type="ECO:0000256" key="6">
    <source>
        <dbReference type="PROSITE-ProRule" id="PRU00277"/>
    </source>
</evidence>
<organism evidence="9 10">
    <name type="scientific">Flavobacterium chuncheonense</name>
    <dbReference type="NCBI Taxonomy" id="2026653"/>
    <lineage>
        <taxon>Bacteria</taxon>
        <taxon>Pseudomonadati</taxon>
        <taxon>Bacteroidota</taxon>
        <taxon>Flavobacteriia</taxon>
        <taxon>Flavobacteriales</taxon>
        <taxon>Flavobacteriaceae</taxon>
        <taxon>Flavobacterium</taxon>
    </lineage>
</organism>
<dbReference type="EC" id="5.2.1.8" evidence="3 6"/>
<dbReference type="RefSeq" id="WP_379811111.1">
    <property type="nucleotide sequence ID" value="NZ_JBHUPC010000012.1"/>
</dbReference>
<dbReference type="InterPro" id="IPR001179">
    <property type="entry name" value="PPIase_FKBP_dom"/>
</dbReference>
<dbReference type="SUPFAM" id="SSF50891">
    <property type="entry name" value="Cyclophilin-like"/>
    <property type="match status" value="1"/>
</dbReference>
<evidence type="ECO:0000256" key="3">
    <source>
        <dbReference type="ARBA" id="ARBA00013194"/>
    </source>
</evidence>
<dbReference type="InterPro" id="IPR044666">
    <property type="entry name" value="Cyclophilin_A-like"/>
</dbReference>
<dbReference type="GO" id="GO:0016853">
    <property type="term" value="F:isomerase activity"/>
    <property type="evidence" value="ECO:0007669"/>
    <property type="project" value="UniProtKB-KW"/>
</dbReference>
<dbReference type="InterPro" id="IPR020892">
    <property type="entry name" value="Cyclophilin-type_PPIase_CS"/>
</dbReference>
<keyword evidence="10" id="KW-1185">Reference proteome</keyword>
<protein>
    <recommendedName>
        <fullName evidence="3 6">peptidylprolyl isomerase</fullName>
        <ecNumber evidence="3 6">5.2.1.8</ecNumber>
    </recommendedName>
</protein>
<evidence type="ECO:0000256" key="1">
    <source>
        <dbReference type="ARBA" id="ARBA00000971"/>
    </source>
</evidence>
<evidence type="ECO:0000256" key="2">
    <source>
        <dbReference type="ARBA" id="ARBA00007365"/>
    </source>
</evidence>
<dbReference type="PROSITE" id="PS50059">
    <property type="entry name" value="FKBP_PPIASE"/>
    <property type="match status" value="1"/>
</dbReference>
<feature type="domain" description="PPIase cyclophilin-type" evidence="8">
    <location>
        <begin position="40"/>
        <end position="172"/>
    </location>
</feature>
<dbReference type="Gene3D" id="2.40.100.10">
    <property type="entry name" value="Cyclophilin-like"/>
    <property type="match status" value="1"/>
</dbReference>
<dbReference type="Proteomes" id="UP001597534">
    <property type="component" value="Unassembled WGS sequence"/>
</dbReference>
<dbReference type="EMBL" id="JBHUPC010000012">
    <property type="protein sequence ID" value="MFD2891526.1"/>
    <property type="molecule type" value="Genomic_DNA"/>
</dbReference>
<evidence type="ECO:0000256" key="4">
    <source>
        <dbReference type="ARBA" id="ARBA00023110"/>
    </source>
</evidence>
<evidence type="ECO:0000256" key="5">
    <source>
        <dbReference type="ARBA" id="ARBA00023235"/>
    </source>
</evidence>
<dbReference type="PROSITE" id="PS00170">
    <property type="entry name" value="CSA_PPIASE_1"/>
    <property type="match status" value="1"/>
</dbReference>
<comment type="catalytic activity">
    <reaction evidence="1 6">
        <text>[protein]-peptidylproline (omega=180) = [protein]-peptidylproline (omega=0)</text>
        <dbReference type="Rhea" id="RHEA:16237"/>
        <dbReference type="Rhea" id="RHEA-COMP:10747"/>
        <dbReference type="Rhea" id="RHEA-COMP:10748"/>
        <dbReference type="ChEBI" id="CHEBI:83833"/>
        <dbReference type="ChEBI" id="CHEBI:83834"/>
        <dbReference type="EC" id="5.2.1.8"/>
    </reaction>
</comment>
<dbReference type="PANTHER" id="PTHR45625:SF4">
    <property type="entry name" value="PEPTIDYLPROLYL ISOMERASE DOMAIN AND WD REPEAT-CONTAINING PROTEIN 1"/>
    <property type="match status" value="1"/>
</dbReference>
<reference evidence="10" key="1">
    <citation type="journal article" date="2019" name="Int. J. Syst. Evol. Microbiol.">
        <title>The Global Catalogue of Microorganisms (GCM) 10K type strain sequencing project: providing services to taxonomists for standard genome sequencing and annotation.</title>
        <authorList>
            <consortium name="The Broad Institute Genomics Platform"/>
            <consortium name="The Broad Institute Genome Sequencing Center for Infectious Disease"/>
            <person name="Wu L."/>
            <person name="Ma J."/>
        </authorList>
    </citation>
    <scope>NUCLEOTIDE SEQUENCE [LARGE SCALE GENOMIC DNA]</scope>
    <source>
        <strain evidence="10">KCTC 22671</strain>
    </source>
</reference>
<dbReference type="Pfam" id="PF00254">
    <property type="entry name" value="FKBP_C"/>
    <property type="match status" value="1"/>
</dbReference>
<proteinExistence type="inferred from homology"/>
<sequence length="366" mass="40711">MRKLKNLFLSLLTLTALFSCKKEHDNLEDGLYADIKTSKGDIILKLHFDKVPNTVANFVSLAEGKNPFVESQFKDKPFYDGLKFHRVIADFMIQGGDPLGDGSGGPGYKFTDEFHPDLKHDKAGVLSMANAGPGTNGSQFFITHKETPWLDNMHSVFGQVVEGMPIVDSIAQDDVIQKVTIIRKGKDAKKFDAVKIFKEYYENAAKEQKLLAEKAEKTRLDKQAQIEALKASGTKSKTGLIYQILEKGNGEKPKKETEVYINYAGYLENGELFDTSYEKIAEEFGKLDRNKAAANAYQPFPFPYGKKQGLIPGFIEALDNMSYGDKAVVYIPSILGYGAQGAGHVIPPNSNIVFEIEMLKEMPTQE</sequence>
<dbReference type="PROSITE" id="PS51257">
    <property type="entry name" value="PROKAR_LIPOPROTEIN"/>
    <property type="match status" value="1"/>
</dbReference>
<dbReference type="InterPro" id="IPR002130">
    <property type="entry name" value="Cyclophilin-type_PPIase_dom"/>
</dbReference>
<dbReference type="InterPro" id="IPR046357">
    <property type="entry name" value="PPIase_dom_sf"/>
</dbReference>
<dbReference type="PANTHER" id="PTHR45625">
    <property type="entry name" value="PEPTIDYL-PROLYL CIS-TRANS ISOMERASE-RELATED"/>
    <property type="match status" value="1"/>
</dbReference>
<dbReference type="InterPro" id="IPR029000">
    <property type="entry name" value="Cyclophilin-like_dom_sf"/>
</dbReference>
<evidence type="ECO:0000313" key="10">
    <source>
        <dbReference type="Proteomes" id="UP001597534"/>
    </source>
</evidence>
<evidence type="ECO:0000313" key="9">
    <source>
        <dbReference type="EMBL" id="MFD2891526.1"/>
    </source>
</evidence>
<comment type="similarity">
    <text evidence="2">Belongs to the cyclophilin-type PPIase family.</text>
</comment>
<dbReference type="PROSITE" id="PS50072">
    <property type="entry name" value="CSA_PPIASE_2"/>
    <property type="match status" value="1"/>
</dbReference>
<accession>A0ABW5YKG2</accession>
<evidence type="ECO:0000259" key="7">
    <source>
        <dbReference type="PROSITE" id="PS50059"/>
    </source>
</evidence>
<dbReference type="PRINTS" id="PR00153">
    <property type="entry name" value="CSAPPISMRASE"/>
</dbReference>
<keyword evidence="4 6" id="KW-0697">Rotamase</keyword>
<evidence type="ECO:0000259" key="8">
    <source>
        <dbReference type="PROSITE" id="PS50072"/>
    </source>
</evidence>
<feature type="domain" description="PPIase FKBP-type" evidence="7">
    <location>
        <begin position="256"/>
        <end position="362"/>
    </location>
</feature>
<keyword evidence="5 6" id="KW-0413">Isomerase</keyword>
<gene>
    <name evidence="9" type="ORF">ACFS5J_05790</name>
</gene>
<dbReference type="SUPFAM" id="SSF54534">
    <property type="entry name" value="FKBP-like"/>
    <property type="match status" value="1"/>
</dbReference>
<dbReference type="CDD" id="cd00317">
    <property type="entry name" value="cyclophilin"/>
    <property type="match status" value="1"/>
</dbReference>
<name>A0ABW5YKG2_9FLAO</name>
<dbReference type="Gene3D" id="3.10.50.40">
    <property type="match status" value="1"/>
</dbReference>